<accession>A0A224YJE9</accession>
<dbReference type="InterPro" id="IPR002792">
    <property type="entry name" value="TRAM_dom"/>
</dbReference>
<dbReference type="GO" id="GO:0005783">
    <property type="term" value="C:endoplasmic reticulum"/>
    <property type="evidence" value="ECO:0007669"/>
    <property type="project" value="TreeGrafter"/>
</dbReference>
<feature type="domain" description="TRAM" evidence="3">
    <location>
        <begin position="27"/>
        <end position="89"/>
    </location>
</feature>
<proteinExistence type="predicted"/>
<keyword evidence="2" id="KW-1133">Transmembrane helix</keyword>
<reference evidence="4" key="1">
    <citation type="journal article" date="2017" name="Parasit. Vectors">
        <title>Sialotranscriptomics of Rhipicephalus zambeziensis reveals intricate expression profiles of secretory proteins and suggests tight temporal transcriptional regulation during blood-feeding.</title>
        <authorList>
            <person name="de Castro M.H."/>
            <person name="de Klerk D."/>
            <person name="Pienaar R."/>
            <person name="Rees D.J.G."/>
            <person name="Mans B.J."/>
        </authorList>
    </citation>
    <scope>NUCLEOTIDE SEQUENCE</scope>
    <source>
        <tissue evidence="4">Salivary glands</tissue>
    </source>
</reference>
<evidence type="ECO:0000256" key="2">
    <source>
        <dbReference type="SAM" id="Phobius"/>
    </source>
</evidence>
<keyword evidence="2" id="KW-0812">Transmembrane</keyword>
<dbReference type="EMBL" id="GFPF01006632">
    <property type="protein sequence ID" value="MAA17778.1"/>
    <property type="molecule type" value="Transcribed_RNA"/>
</dbReference>
<keyword evidence="2" id="KW-0472">Membrane</keyword>
<name>A0A224YJE9_9ACAR</name>
<dbReference type="AlphaFoldDB" id="A0A224YJE9"/>
<dbReference type="PROSITE" id="PS50926">
    <property type="entry name" value="TRAM"/>
    <property type="match status" value="1"/>
</dbReference>
<protein>
    <submittedName>
        <fullName evidence="4">Cdk5 regulatory subunit associated protein 1 like 1</fullName>
    </submittedName>
</protein>
<dbReference type="PANTHER" id="PTHR11918">
    <property type="entry name" value="RADICAL SAM PROTEINS"/>
    <property type="match status" value="1"/>
</dbReference>
<dbReference type="PANTHER" id="PTHR11918:SF45">
    <property type="entry name" value="THREONYLCARBAMOYLADENOSINE TRNA METHYLTHIOTRANSFERASE"/>
    <property type="match status" value="1"/>
</dbReference>
<dbReference type="GO" id="GO:0035598">
    <property type="term" value="F:tRNA (N(6)-L-threonylcarbamoyladenosine(37)-C(2))-methylthiotransferase activity"/>
    <property type="evidence" value="ECO:0007669"/>
    <property type="project" value="TreeGrafter"/>
</dbReference>
<evidence type="ECO:0000256" key="1">
    <source>
        <dbReference type="ARBA" id="ARBA00022679"/>
    </source>
</evidence>
<keyword evidence="1" id="KW-0808">Transferase</keyword>
<organism evidence="4">
    <name type="scientific">Rhipicephalus zambeziensis</name>
    <dbReference type="NCBI Taxonomy" id="60191"/>
    <lineage>
        <taxon>Eukaryota</taxon>
        <taxon>Metazoa</taxon>
        <taxon>Ecdysozoa</taxon>
        <taxon>Arthropoda</taxon>
        <taxon>Chelicerata</taxon>
        <taxon>Arachnida</taxon>
        <taxon>Acari</taxon>
        <taxon>Parasitiformes</taxon>
        <taxon>Ixodida</taxon>
        <taxon>Ixodoidea</taxon>
        <taxon>Ixodidae</taxon>
        <taxon>Rhipicephalinae</taxon>
        <taxon>Rhipicephalus</taxon>
        <taxon>Rhipicephalus</taxon>
    </lineage>
</organism>
<feature type="transmembrane region" description="Helical" evidence="2">
    <location>
        <begin position="133"/>
        <end position="153"/>
    </location>
</feature>
<evidence type="ECO:0000259" key="3">
    <source>
        <dbReference type="PROSITE" id="PS50926"/>
    </source>
</evidence>
<evidence type="ECO:0000313" key="4">
    <source>
        <dbReference type="EMBL" id="MAA17778.1"/>
    </source>
</evidence>
<sequence length="159" mass="17775">MKRIPTHIVKERTKRVSELFQSYVPYSHRVGERYTVLVTDMAHDQKHLVGHNKFYEQILLPMDDRYMGQLVDVEITGGGKHFMQCNVVGINTALDRTLPKPLPKGQVSGLKPNQATVESQRVQQPYITCSGQCLLVVVTAVLVAVVGVTIAYTEGLVLK</sequence>